<organism evidence="10 11">
    <name type="scientific">Actinomadura yumaensis</name>
    <dbReference type="NCBI Taxonomy" id="111807"/>
    <lineage>
        <taxon>Bacteria</taxon>
        <taxon>Bacillati</taxon>
        <taxon>Actinomycetota</taxon>
        <taxon>Actinomycetes</taxon>
        <taxon>Streptosporangiales</taxon>
        <taxon>Thermomonosporaceae</taxon>
        <taxon>Actinomadura</taxon>
    </lineage>
</organism>
<keyword evidence="11" id="KW-1185">Reference proteome</keyword>
<dbReference type="InterPro" id="IPR003594">
    <property type="entry name" value="HATPase_dom"/>
</dbReference>
<keyword evidence="6" id="KW-0175">Coiled coil</keyword>
<sequence>MPAHLSPDHPMERTPPEHLPRAHGPLERSPLERALLAWVVAVTVVGAAWLGSVFAASPETKAFVAWAGGGAALVLCAAVAVAAYHAALARPLRARLAEAEGSAARLERQIGELADGPLPQAIRLVRQGALPEEALASLPRPSSPSLQRVLNGVVHEVASAERAAAEAQADLAVLEEQAAFFADTTLPAVGAKLRGMRRSPDAVLTETEPPSHPLVRRLLETTVHTIAEGERSGAFTRIACAHAASRVQAAVTRMLAQLRELQFRFGEEPFFADLLDLDHGVSQIGRTADGIAVLSGGRTGRRWTKPIRMESILRGAMGRIADYRRLRLHYSSTAHVAGFAAEGVMHALAELMDNATMFSSRDTEVHVYVEEEDAGVVVLIEDSGHGMRHRERARAERLVTAPLEVANLPGTRLGLAVVGRLAVRYGLRVSFRPSSRGGLGVVVLIPRRLVVPPKDPFDADVPSALDGYAHRAGPITGNTGFSSAPVHDAPHATAASGTARIEAGALDLPKRPRGESLVGVAGIDGAAPEPAAAESARSDAGRFAAFRGAGRSPGEDLGGAPDGASATGDGTEAQDTGRDR</sequence>
<keyword evidence="10" id="KW-0547">Nucleotide-binding</keyword>
<keyword evidence="8" id="KW-0472">Membrane</keyword>
<feature type="transmembrane region" description="Helical" evidence="8">
    <location>
        <begin position="35"/>
        <end position="57"/>
    </location>
</feature>
<dbReference type="SUPFAM" id="SSF55874">
    <property type="entry name" value="ATPase domain of HSP90 chaperone/DNA topoisomerase II/histidine kinase"/>
    <property type="match status" value="1"/>
</dbReference>
<name>A0ABW2CPP8_9ACTN</name>
<evidence type="ECO:0000256" key="6">
    <source>
        <dbReference type="SAM" id="Coils"/>
    </source>
</evidence>
<dbReference type="InterPro" id="IPR036890">
    <property type="entry name" value="HATPase_C_sf"/>
</dbReference>
<keyword evidence="5" id="KW-0418">Kinase</keyword>
<proteinExistence type="predicted"/>
<feature type="region of interest" description="Disordered" evidence="7">
    <location>
        <begin position="529"/>
        <end position="580"/>
    </location>
</feature>
<dbReference type="Pfam" id="PF02518">
    <property type="entry name" value="HATPase_c"/>
    <property type="match status" value="1"/>
</dbReference>
<comment type="caution">
    <text evidence="10">The sequence shown here is derived from an EMBL/GenBank/DDBJ whole genome shotgun (WGS) entry which is preliminary data.</text>
</comment>
<evidence type="ECO:0000256" key="8">
    <source>
        <dbReference type="SAM" id="Phobius"/>
    </source>
</evidence>
<evidence type="ECO:0000313" key="11">
    <source>
        <dbReference type="Proteomes" id="UP001596380"/>
    </source>
</evidence>
<dbReference type="RefSeq" id="WP_241683009.1">
    <property type="nucleotide sequence ID" value="NZ_JBHSXS010000014.1"/>
</dbReference>
<dbReference type="SMART" id="SM00387">
    <property type="entry name" value="HATPase_c"/>
    <property type="match status" value="1"/>
</dbReference>
<dbReference type="Proteomes" id="UP001596380">
    <property type="component" value="Unassembled WGS sequence"/>
</dbReference>
<feature type="transmembrane region" description="Helical" evidence="8">
    <location>
        <begin position="63"/>
        <end position="87"/>
    </location>
</feature>
<evidence type="ECO:0000256" key="3">
    <source>
        <dbReference type="ARBA" id="ARBA00022553"/>
    </source>
</evidence>
<evidence type="ECO:0000256" key="5">
    <source>
        <dbReference type="ARBA" id="ARBA00022777"/>
    </source>
</evidence>
<keyword evidence="4" id="KW-0808">Transferase</keyword>
<feature type="domain" description="Histidine kinase/HSP90-like ATPase" evidence="9">
    <location>
        <begin position="339"/>
        <end position="449"/>
    </location>
</feature>
<feature type="coiled-coil region" evidence="6">
    <location>
        <begin position="89"/>
        <end position="116"/>
    </location>
</feature>
<protein>
    <recommendedName>
        <fullName evidence="2">histidine kinase</fullName>
        <ecNumber evidence="2">2.7.13.3</ecNumber>
    </recommendedName>
</protein>
<accession>A0ABW2CPP8</accession>
<keyword evidence="8" id="KW-1133">Transmembrane helix</keyword>
<feature type="region of interest" description="Disordered" evidence="7">
    <location>
        <begin position="1"/>
        <end position="25"/>
    </location>
</feature>
<keyword evidence="10" id="KW-0067">ATP-binding</keyword>
<keyword evidence="8" id="KW-0812">Transmembrane</keyword>
<reference evidence="11" key="1">
    <citation type="journal article" date="2019" name="Int. J. Syst. Evol. Microbiol.">
        <title>The Global Catalogue of Microorganisms (GCM) 10K type strain sequencing project: providing services to taxonomists for standard genome sequencing and annotation.</title>
        <authorList>
            <consortium name="The Broad Institute Genomics Platform"/>
            <consortium name="The Broad Institute Genome Sequencing Center for Infectious Disease"/>
            <person name="Wu L."/>
            <person name="Ma J."/>
        </authorList>
    </citation>
    <scope>NUCLEOTIDE SEQUENCE [LARGE SCALE GENOMIC DNA]</scope>
    <source>
        <strain evidence="11">JCM 3369</strain>
    </source>
</reference>
<evidence type="ECO:0000256" key="1">
    <source>
        <dbReference type="ARBA" id="ARBA00000085"/>
    </source>
</evidence>
<dbReference type="PANTHER" id="PTHR45436">
    <property type="entry name" value="SENSOR HISTIDINE KINASE YKOH"/>
    <property type="match status" value="1"/>
</dbReference>
<gene>
    <name evidence="10" type="ORF">ACFQKB_22895</name>
</gene>
<dbReference type="PANTHER" id="PTHR45436:SF5">
    <property type="entry name" value="SENSOR HISTIDINE KINASE TRCS"/>
    <property type="match status" value="1"/>
</dbReference>
<feature type="coiled-coil region" evidence="6">
    <location>
        <begin position="157"/>
        <end position="184"/>
    </location>
</feature>
<dbReference type="Gene3D" id="3.30.565.10">
    <property type="entry name" value="Histidine kinase-like ATPase, C-terminal domain"/>
    <property type="match status" value="1"/>
</dbReference>
<comment type="catalytic activity">
    <reaction evidence="1">
        <text>ATP + protein L-histidine = ADP + protein N-phospho-L-histidine.</text>
        <dbReference type="EC" id="2.7.13.3"/>
    </reaction>
</comment>
<dbReference type="InterPro" id="IPR050428">
    <property type="entry name" value="TCS_sensor_his_kinase"/>
</dbReference>
<keyword evidence="3" id="KW-0597">Phosphoprotein</keyword>
<evidence type="ECO:0000313" key="10">
    <source>
        <dbReference type="EMBL" id="MFC6882621.1"/>
    </source>
</evidence>
<dbReference type="GO" id="GO:0005524">
    <property type="term" value="F:ATP binding"/>
    <property type="evidence" value="ECO:0007669"/>
    <property type="project" value="UniProtKB-KW"/>
</dbReference>
<dbReference type="EC" id="2.7.13.3" evidence="2"/>
<feature type="compositionally biased region" description="Low complexity" evidence="7">
    <location>
        <begin position="541"/>
        <end position="552"/>
    </location>
</feature>
<evidence type="ECO:0000256" key="2">
    <source>
        <dbReference type="ARBA" id="ARBA00012438"/>
    </source>
</evidence>
<evidence type="ECO:0000259" key="9">
    <source>
        <dbReference type="SMART" id="SM00387"/>
    </source>
</evidence>
<dbReference type="EMBL" id="JBHSXS010000014">
    <property type="protein sequence ID" value="MFC6882621.1"/>
    <property type="molecule type" value="Genomic_DNA"/>
</dbReference>
<evidence type="ECO:0000256" key="4">
    <source>
        <dbReference type="ARBA" id="ARBA00022679"/>
    </source>
</evidence>
<evidence type="ECO:0000256" key="7">
    <source>
        <dbReference type="SAM" id="MobiDB-lite"/>
    </source>
</evidence>